<evidence type="ECO:0000313" key="2">
    <source>
        <dbReference type="Proteomes" id="UP000221101"/>
    </source>
</evidence>
<name>A0A2D0KZI1_9GAMM</name>
<sequence length="135" mass="16176">MPKHPHADLIMAYAKLAQKTDKPWEYFQYWDYADDDWKNVSKWRLLWIDDIEYRLKPSTIKIGEYDVPEPIRIPLETPTTYYYPSTEKTLSCMSRFWRGDFYDYYLLRCGLIHLDENSAILHAKALISLTSLTQK</sequence>
<dbReference type="AlphaFoldDB" id="A0A2D0KZI1"/>
<protein>
    <submittedName>
        <fullName evidence="1">Uncharacterized protein</fullName>
    </submittedName>
</protein>
<proteinExistence type="predicted"/>
<evidence type="ECO:0000313" key="1">
    <source>
        <dbReference type="EMBL" id="PHM68849.1"/>
    </source>
</evidence>
<gene>
    <name evidence="1" type="ORF">Xkoz_03617</name>
</gene>
<reference evidence="1 2" key="1">
    <citation type="journal article" date="2017" name="Nat. Microbiol.">
        <title>Natural product diversity associated with the nematode symbionts Photorhabdus and Xenorhabdus.</title>
        <authorList>
            <person name="Tobias N.J."/>
            <person name="Wolff H."/>
            <person name="Djahanschiri B."/>
            <person name="Grundmann F."/>
            <person name="Kronenwerth M."/>
            <person name="Shi Y.M."/>
            <person name="Simonyi S."/>
            <person name="Grun P."/>
            <person name="Shapiro-Ilan D."/>
            <person name="Pidot S.J."/>
            <person name="Stinear T.P."/>
            <person name="Ebersberger I."/>
            <person name="Bode H.B."/>
        </authorList>
    </citation>
    <scope>NUCLEOTIDE SEQUENCE [LARGE SCALE GENOMIC DNA]</scope>
    <source>
        <strain evidence="1 2">DSM 17907</strain>
    </source>
</reference>
<organism evidence="1 2">
    <name type="scientific">Xenorhabdus kozodoii</name>
    <dbReference type="NCBI Taxonomy" id="351676"/>
    <lineage>
        <taxon>Bacteria</taxon>
        <taxon>Pseudomonadati</taxon>
        <taxon>Pseudomonadota</taxon>
        <taxon>Gammaproteobacteria</taxon>
        <taxon>Enterobacterales</taxon>
        <taxon>Morganellaceae</taxon>
        <taxon>Xenorhabdus</taxon>
    </lineage>
</organism>
<accession>A0A2D0KZI1</accession>
<dbReference type="OrthoDB" id="8611678at2"/>
<comment type="caution">
    <text evidence="1">The sequence shown here is derived from an EMBL/GenBank/DDBJ whole genome shotgun (WGS) entry which is preliminary data.</text>
</comment>
<dbReference type="Proteomes" id="UP000221101">
    <property type="component" value="Unassembled WGS sequence"/>
</dbReference>
<dbReference type="EMBL" id="NJCX01000040">
    <property type="protein sequence ID" value="PHM68849.1"/>
    <property type="molecule type" value="Genomic_DNA"/>
</dbReference>
<keyword evidence="2" id="KW-1185">Reference proteome</keyword>
<dbReference type="RefSeq" id="WP_099143343.1">
    <property type="nucleotide sequence ID" value="NZ_CAWNOR010000076.1"/>
</dbReference>